<protein>
    <recommendedName>
        <fullName evidence="3">Penicillin-insensitive murein endopeptidase</fullName>
    </recommendedName>
</protein>
<comment type="caution">
    <text evidence="1">The sequence shown here is derived from an EMBL/GenBank/DDBJ whole genome shotgun (WGS) entry which is preliminary data.</text>
</comment>
<dbReference type="EMBL" id="JBHULX010000039">
    <property type="protein sequence ID" value="MFD2593141.1"/>
    <property type="molecule type" value="Genomic_DNA"/>
</dbReference>
<name>A0ABW5ND12_9FLAO</name>
<evidence type="ECO:0000313" key="2">
    <source>
        <dbReference type="Proteomes" id="UP001597459"/>
    </source>
</evidence>
<dbReference type="Gene3D" id="3.30.1380.10">
    <property type="match status" value="1"/>
</dbReference>
<dbReference type="InterPro" id="IPR009045">
    <property type="entry name" value="Zn_M74/Hedgehog-like"/>
</dbReference>
<organism evidence="1 2">
    <name type="scientific">Aquimarina hainanensis</name>
    <dbReference type="NCBI Taxonomy" id="1578017"/>
    <lineage>
        <taxon>Bacteria</taxon>
        <taxon>Pseudomonadati</taxon>
        <taxon>Bacteroidota</taxon>
        <taxon>Flavobacteriia</taxon>
        <taxon>Flavobacteriales</taxon>
        <taxon>Flavobacteriaceae</taxon>
        <taxon>Aquimarina</taxon>
    </lineage>
</organism>
<keyword evidence="2" id="KW-1185">Reference proteome</keyword>
<reference evidence="2" key="1">
    <citation type="journal article" date="2019" name="Int. J. Syst. Evol. Microbiol.">
        <title>The Global Catalogue of Microorganisms (GCM) 10K type strain sequencing project: providing services to taxonomists for standard genome sequencing and annotation.</title>
        <authorList>
            <consortium name="The Broad Institute Genomics Platform"/>
            <consortium name="The Broad Institute Genome Sequencing Center for Infectious Disease"/>
            <person name="Wu L."/>
            <person name="Ma J."/>
        </authorList>
    </citation>
    <scope>NUCLEOTIDE SEQUENCE [LARGE SCALE GENOMIC DNA]</scope>
    <source>
        <strain evidence="2">KCTC 42423</strain>
    </source>
</reference>
<gene>
    <name evidence="1" type="ORF">ACFSTE_20045</name>
</gene>
<evidence type="ECO:0000313" key="1">
    <source>
        <dbReference type="EMBL" id="MFD2593141.1"/>
    </source>
</evidence>
<dbReference type="RefSeq" id="WP_378298354.1">
    <property type="nucleotide sequence ID" value="NZ_JBHULX010000039.1"/>
</dbReference>
<dbReference type="Proteomes" id="UP001597459">
    <property type="component" value="Unassembled WGS sequence"/>
</dbReference>
<proteinExistence type="predicted"/>
<accession>A0ABW5ND12</accession>
<sequence length="198" mass="23084">MGRIKIKDTPSITAHTLLTKICNRDYVTPDTYKVLTTVAKQLSHKYPSIKLVYLDANFPFIDGYPLFPHLSHNDGKKIDLSFIYKTTNEKLTNKKPGITGYGVFIPPPNNNNQTEYCKKKGYWQYDITRFFSLGNWNRKLILSEKATKDLLLLLSNQPMVRKIFIEPHLKQRLRISNTKIRFHGCQAVRHDDHIHIQL</sequence>
<evidence type="ECO:0008006" key="3">
    <source>
        <dbReference type="Google" id="ProtNLM"/>
    </source>
</evidence>